<reference evidence="4" key="1">
    <citation type="submission" date="2022-03" db="EMBL/GenBank/DDBJ databases">
        <authorList>
            <person name="Sayadi A."/>
        </authorList>
    </citation>
    <scope>NUCLEOTIDE SEQUENCE</scope>
</reference>
<dbReference type="OrthoDB" id="411251at2759"/>
<protein>
    <submittedName>
        <fullName evidence="4">Uncharacterized protein</fullName>
    </submittedName>
</protein>
<dbReference type="Gene3D" id="3.30.450.20">
    <property type="entry name" value="PAS domain"/>
    <property type="match status" value="1"/>
</dbReference>
<dbReference type="SMART" id="SM00086">
    <property type="entry name" value="PAC"/>
    <property type="match status" value="1"/>
</dbReference>
<organism evidence="4 6">
    <name type="scientific">Acanthoscelides obtectus</name>
    <name type="common">Bean weevil</name>
    <name type="synonym">Bruchus obtectus</name>
    <dbReference type="NCBI Taxonomy" id="200917"/>
    <lineage>
        <taxon>Eukaryota</taxon>
        <taxon>Metazoa</taxon>
        <taxon>Ecdysozoa</taxon>
        <taxon>Arthropoda</taxon>
        <taxon>Hexapoda</taxon>
        <taxon>Insecta</taxon>
        <taxon>Pterygota</taxon>
        <taxon>Neoptera</taxon>
        <taxon>Endopterygota</taxon>
        <taxon>Coleoptera</taxon>
        <taxon>Polyphaga</taxon>
        <taxon>Cucujiformia</taxon>
        <taxon>Chrysomeloidea</taxon>
        <taxon>Chrysomelidae</taxon>
        <taxon>Bruchinae</taxon>
        <taxon>Bruchini</taxon>
        <taxon>Acanthoscelides</taxon>
    </lineage>
</organism>
<dbReference type="GO" id="GO:0032922">
    <property type="term" value="P:circadian regulation of gene expression"/>
    <property type="evidence" value="ECO:0007669"/>
    <property type="project" value="InterPro"/>
</dbReference>
<feature type="region of interest" description="Disordered" evidence="3">
    <location>
        <begin position="65"/>
        <end position="114"/>
    </location>
</feature>
<sequence length="151" mass="16802">MQKGEGTSCYYRFLTKGQQWIWLQTRYYITYHQWNSKPEFIVCTHRVVSYSDVLKQYREGSNSESLSTAFGEQSPAMSVKTTGGGGLSWLSSSGGDAKSRGTIRPGSASDCTSVSCDSPGSKYSSSIHRPAHVSYRIGDKVKTYRWKASNL</sequence>
<dbReference type="InterPro" id="IPR047230">
    <property type="entry name" value="CLOCK-like"/>
</dbReference>
<evidence type="ECO:0000256" key="1">
    <source>
        <dbReference type="ARBA" id="ARBA00023108"/>
    </source>
</evidence>
<evidence type="ECO:0000313" key="5">
    <source>
        <dbReference type="EMBL" id="CAH2012707.1"/>
    </source>
</evidence>
<evidence type="ECO:0000313" key="4">
    <source>
        <dbReference type="EMBL" id="CAH1989062.1"/>
    </source>
</evidence>
<dbReference type="GO" id="GO:0000981">
    <property type="term" value="F:DNA-binding transcription factor activity, RNA polymerase II-specific"/>
    <property type="evidence" value="ECO:0007669"/>
    <property type="project" value="InterPro"/>
</dbReference>
<gene>
    <name evidence="4" type="ORF">ACAOBT_LOCUS18818</name>
    <name evidence="5" type="ORF">ACAOBT_LOCUS32974</name>
</gene>
<keyword evidence="6" id="KW-1185">Reference proteome</keyword>
<feature type="compositionally biased region" description="Polar residues" evidence="3">
    <location>
        <begin position="65"/>
        <end position="81"/>
    </location>
</feature>
<name>A0A9P0L5C7_ACAOB</name>
<dbReference type="InterPro" id="IPR000014">
    <property type="entry name" value="PAS"/>
</dbReference>
<proteinExistence type="predicted"/>
<dbReference type="SUPFAM" id="SSF55785">
    <property type="entry name" value="PYP-like sensor domain (PAS domain)"/>
    <property type="match status" value="1"/>
</dbReference>
<evidence type="ECO:0000256" key="2">
    <source>
        <dbReference type="ARBA" id="ARBA00023242"/>
    </source>
</evidence>
<evidence type="ECO:0000256" key="3">
    <source>
        <dbReference type="SAM" id="MobiDB-lite"/>
    </source>
</evidence>
<dbReference type="GO" id="GO:0000978">
    <property type="term" value="F:RNA polymerase II cis-regulatory region sequence-specific DNA binding"/>
    <property type="evidence" value="ECO:0007669"/>
    <property type="project" value="TreeGrafter"/>
</dbReference>
<dbReference type="EMBL" id="CAKOFQ010008212">
    <property type="protein sequence ID" value="CAH2012707.1"/>
    <property type="molecule type" value="Genomic_DNA"/>
</dbReference>
<dbReference type="InterPro" id="IPR035965">
    <property type="entry name" value="PAS-like_dom_sf"/>
</dbReference>
<dbReference type="InterPro" id="IPR001610">
    <property type="entry name" value="PAC"/>
</dbReference>
<keyword evidence="1" id="KW-0090">Biological rhythms</keyword>
<dbReference type="AlphaFoldDB" id="A0A9P0L5C7"/>
<dbReference type="GO" id="GO:1990513">
    <property type="term" value="C:CLOCK-BMAL transcription complex"/>
    <property type="evidence" value="ECO:0007669"/>
    <property type="project" value="TreeGrafter"/>
</dbReference>
<comment type="caution">
    <text evidence="4">The sequence shown here is derived from an EMBL/GenBank/DDBJ whole genome shotgun (WGS) entry which is preliminary data.</text>
</comment>
<dbReference type="CDD" id="cd00130">
    <property type="entry name" value="PAS"/>
    <property type="match status" value="1"/>
</dbReference>
<dbReference type="PANTHER" id="PTHR46055">
    <property type="entry name" value="CIRCADIAN LOCOMOTER OUTPUT CYCLES PROTEIN KAPUT"/>
    <property type="match status" value="1"/>
</dbReference>
<accession>A0A9P0L5C7</accession>
<dbReference type="Proteomes" id="UP001152888">
    <property type="component" value="Unassembled WGS sequence"/>
</dbReference>
<dbReference type="PANTHER" id="PTHR46055:SF3">
    <property type="entry name" value="CIRCADIAN LOCOMOTER OUTPUT CYCLES PROTEIN KAPUT"/>
    <property type="match status" value="1"/>
</dbReference>
<evidence type="ECO:0000313" key="6">
    <source>
        <dbReference type="Proteomes" id="UP001152888"/>
    </source>
</evidence>
<dbReference type="EMBL" id="CAKOFQ010007056">
    <property type="protein sequence ID" value="CAH1989062.1"/>
    <property type="molecule type" value="Genomic_DNA"/>
</dbReference>
<dbReference type="Pfam" id="PF14598">
    <property type="entry name" value="PAS_11"/>
    <property type="match status" value="1"/>
</dbReference>
<keyword evidence="2" id="KW-0539">Nucleus</keyword>